<protein>
    <submittedName>
        <fullName evidence="1">Uncharacterized protein</fullName>
    </submittedName>
</protein>
<keyword evidence="2" id="KW-1185">Reference proteome</keyword>
<evidence type="ECO:0000313" key="1">
    <source>
        <dbReference type="EMBL" id="CZF78399.1"/>
    </source>
</evidence>
<sequence length="131" mass="14641">MFKRFVVGHINKQSGVNQGILGVAYRISREKQADGTCIADLDSHLEWLMSSFPIPDVFNNPESLKGVCWFKDTSVEIIAHVVAIIPYVEKCGFTVTELTSNAPGLVIYEDDFQIVAIPDEHQRRKLTNSSS</sequence>
<dbReference type="OrthoDB" id="8911044at2"/>
<dbReference type="EMBL" id="FIZX01000001">
    <property type="protein sequence ID" value="CZF78399.1"/>
    <property type="molecule type" value="Genomic_DNA"/>
</dbReference>
<organism evidence="1 2">
    <name type="scientific">Grimontia celer</name>
    <dbReference type="NCBI Taxonomy" id="1796497"/>
    <lineage>
        <taxon>Bacteria</taxon>
        <taxon>Pseudomonadati</taxon>
        <taxon>Pseudomonadota</taxon>
        <taxon>Gammaproteobacteria</taxon>
        <taxon>Vibrionales</taxon>
        <taxon>Vibrionaceae</taxon>
        <taxon>Grimontia</taxon>
    </lineage>
</organism>
<name>A0A128EUY7_9GAMM</name>
<gene>
    <name evidence="1" type="ORF">GCE9029_00813</name>
</gene>
<proteinExistence type="predicted"/>
<dbReference type="STRING" id="1796497.GCE9029_00813"/>
<reference evidence="2" key="1">
    <citation type="submission" date="2016-02" db="EMBL/GenBank/DDBJ databases">
        <authorList>
            <person name="Rodrigo-Torres Lidia"/>
            <person name="Arahal R.David."/>
        </authorList>
    </citation>
    <scope>NUCLEOTIDE SEQUENCE [LARGE SCALE GENOMIC DNA]</scope>
    <source>
        <strain evidence="2">CECT 9029</strain>
    </source>
</reference>
<dbReference type="Proteomes" id="UP000071641">
    <property type="component" value="Unassembled WGS sequence"/>
</dbReference>
<dbReference type="RefSeq" id="WP_062661135.1">
    <property type="nucleotide sequence ID" value="NZ_FIZX01000001.1"/>
</dbReference>
<evidence type="ECO:0000313" key="2">
    <source>
        <dbReference type="Proteomes" id="UP000071641"/>
    </source>
</evidence>
<accession>A0A128EUY7</accession>
<dbReference type="AlphaFoldDB" id="A0A128EUY7"/>